<comment type="caution">
    <text evidence="1">The sequence shown here is derived from an EMBL/GenBank/DDBJ whole genome shotgun (WGS) entry which is preliminary data.</text>
</comment>
<evidence type="ECO:0000313" key="1">
    <source>
        <dbReference type="EMBL" id="SNS08860.1"/>
    </source>
</evidence>
<dbReference type="EMBL" id="FZNZ01000039">
    <property type="protein sequence ID" value="SNS08860.1"/>
    <property type="molecule type" value="Genomic_DNA"/>
</dbReference>
<sequence length="181" mass="21280">MKKISSVLLLFLLSISIYAQQNVTKFLGIPVDGSKADMIQKLKEKGFTYNTTTDRLEGVFNGEKVHILIQTNKNKVWRIAVIDQITRDEGQIKIRYNLLCQQFKDNPKYFPLKKIQELSDNEDISYEISIHQKQYQAVYLQLPREGAQNRIVWFTIIERYGDYHIVIYYDNEKNDSHGEDL</sequence>
<dbReference type="Proteomes" id="UP000198427">
    <property type="component" value="Unassembled WGS sequence"/>
</dbReference>
<gene>
    <name evidence="1" type="ORF">SAMN06265364_1399</name>
</gene>
<evidence type="ECO:0000313" key="2">
    <source>
        <dbReference type="Proteomes" id="UP000198427"/>
    </source>
</evidence>
<protein>
    <submittedName>
        <fullName evidence="1">Uncharacterized protein</fullName>
    </submittedName>
</protein>
<proteinExistence type="predicted"/>
<dbReference type="RefSeq" id="WP_089367074.1">
    <property type="nucleotide sequence ID" value="NZ_CP023863.1"/>
</dbReference>
<reference evidence="1 2" key="1">
    <citation type="submission" date="2017-06" db="EMBL/GenBank/DDBJ databases">
        <authorList>
            <person name="Varghese N."/>
            <person name="Submissions S."/>
        </authorList>
    </citation>
    <scope>NUCLEOTIDE SEQUENCE [LARGE SCALE GENOMIC DNA]</scope>
    <source>
        <strain evidence="1 2">DSM 26989</strain>
    </source>
</reference>
<accession>A0A2K9H9F3</accession>
<dbReference type="KEGG" id="pje:CRM71_07820"/>
<name>A0A2K9H9F3_9BACT</name>
<organism evidence="1 2">
    <name type="scientific">Prevotella jejuni</name>
    <dbReference type="NCBI Taxonomy" id="1177574"/>
    <lineage>
        <taxon>Bacteria</taxon>
        <taxon>Pseudomonadati</taxon>
        <taxon>Bacteroidota</taxon>
        <taxon>Bacteroidia</taxon>
        <taxon>Bacteroidales</taxon>
        <taxon>Prevotellaceae</taxon>
        <taxon>Prevotella</taxon>
    </lineage>
</organism>
<keyword evidence="2" id="KW-1185">Reference proteome</keyword>
<dbReference type="AlphaFoldDB" id="A0A2K9H9F3"/>
<dbReference type="GeneID" id="94029311"/>
<dbReference type="OrthoDB" id="1025938at2"/>